<protein>
    <submittedName>
        <fullName evidence="1">Uncharacterized protein</fullName>
    </submittedName>
</protein>
<keyword evidence="2" id="KW-1185">Reference proteome</keyword>
<organism evidence="1 2">
    <name type="scientific">Nitrosomonas communis</name>
    <dbReference type="NCBI Taxonomy" id="44574"/>
    <lineage>
        <taxon>Bacteria</taxon>
        <taxon>Pseudomonadati</taxon>
        <taxon>Pseudomonadota</taxon>
        <taxon>Betaproteobacteria</taxon>
        <taxon>Nitrosomonadales</taxon>
        <taxon>Nitrosomonadaceae</taxon>
        <taxon>Nitrosomonas</taxon>
    </lineage>
</organism>
<sequence>MDKSVDYQIDEYCEAFFKTILPVLLLLHLESKNMIQESSDYYLATFNIIDKTTVSKLD</sequence>
<name>A0A1I4UFW0_9PROT</name>
<evidence type="ECO:0000313" key="2">
    <source>
        <dbReference type="Proteomes" id="UP000183287"/>
    </source>
</evidence>
<dbReference type="EMBL" id="FOUB01000064">
    <property type="protein sequence ID" value="SFM87603.1"/>
    <property type="molecule type" value="Genomic_DNA"/>
</dbReference>
<proteinExistence type="predicted"/>
<dbReference type="Proteomes" id="UP000183287">
    <property type="component" value="Unassembled WGS sequence"/>
</dbReference>
<dbReference type="AlphaFoldDB" id="A0A1I4UFW0"/>
<gene>
    <name evidence="1" type="ORF">SAMN05421863_10644</name>
</gene>
<evidence type="ECO:0000313" key="1">
    <source>
        <dbReference type="EMBL" id="SFM87603.1"/>
    </source>
</evidence>
<reference evidence="2" key="1">
    <citation type="submission" date="2016-10" db="EMBL/GenBank/DDBJ databases">
        <authorList>
            <person name="Varghese N."/>
            <person name="Submissions S."/>
        </authorList>
    </citation>
    <scope>NUCLEOTIDE SEQUENCE [LARGE SCALE GENOMIC DNA]</scope>
    <source>
        <strain evidence="2">Nm44</strain>
    </source>
</reference>
<accession>A0A1I4UFW0</accession>